<reference evidence="2" key="1">
    <citation type="submission" date="2022-10" db="EMBL/GenBank/DDBJ databases">
        <title>Gaoshiqiia sediminis gen. nov., sp. nov., isolated from coastal sediment.</title>
        <authorList>
            <person name="Yu W.X."/>
            <person name="Mu D.S."/>
            <person name="Du J.Z."/>
            <person name="Liang Y.Q."/>
        </authorList>
    </citation>
    <scope>NUCLEOTIDE SEQUENCE</scope>
    <source>
        <strain evidence="2">A06</strain>
    </source>
</reference>
<dbReference type="PANTHER" id="PTHR35339">
    <property type="entry name" value="LINALOOL DEHYDRATASE_ISOMERASE DOMAIN-CONTAINING PROTEIN"/>
    <property type="match status" value="1"/>
</dbReference>
<dbReference type="RefSeq" id="WP_282591897.1">
    <property type="nucleotide sequence ID" value="NZ_JAPAAF010000014.1"/>
</dbReference>
<evidence type="ECO:0000313" key="3">
    <source>
        <dbReference type="Proteomes" id="UP001163821"/>
    </source>
</evidence>
<dbReference type="PIRSF" id="PIRSF014753">
    <property type="entry name" value="UCP014753"/>
    <property type="match status" value="1"/>
</dbReference>
<evidence type="ECO:0000313" key="2">
    <source>
        <dbReference type="EMBL" id="MCW0483295.1"/>
    </source>
</evidence>
<dbReference type="Pfam" id="PF10022">
    <property type="entry name" value="DUF2264"/>
    <property type="match status" value="1"/>
</dbReference>
<dbReference type="Proteomes" id="UP001163821">
    <property type="component" value="Unassembled WGS sequence"/>
</dbReference>
<feature type="domain" description="DUF2264" evidence="1">
    <location>
        <begin position="38"/>
        <end position="394"/>
    </location>
</feature>
<dbReference type="AlphaFoldDB" id="A0AA41YBW1"/>
<dbReference type="InterPro" id="IPR016624">
    <property type="entry name" value="UCP014753"/>
</dbReference>
<proteinExistence type="predicted"/>
<sequence length="411" mass="46301">MKRRNFVKSAPFIGAGALLAPGLSASEEVESKAVKNHREYWLNLLDQIAGPLLNAGSKRRLKKDMPVETTTGSTEKASTYLEGVGRLLAGLAPWLESDSGGAAEVGMRKRYRKQAVETVTSIVDPTSPDYLFDHMEPQMLVDAAFLAHAFLRAPQQLWLSLGRQAQQQVVDCFTATREVNPYYSNWLLFSAMIEAFFLKNNLPFDIMRLNLPVKKHQEWYLGDGMYGDGEDFHWDYYNSYVIQPMLMDIVTVMVDKKKMKEEEMLSIARRFTRYAAIQERLISPEGTFPPIGRSIAYRMGAFQHLAQAALQQRLPQDVKPAQVRCALTSVMQRLMEAPDTFDANGWLTIGLVGHQNSLGEHYISTGSLYLCSTAFLPLGLPTSDDFWSDADEPWTSMKIWSGENLKADHAL</sequence>
<name>A0AA41YBW1_9BACT</name>
<organism evidence="2 3">
    <name type="scientific">Gaoshiqia sediminis</name>
    <dbReference type="NCBI Taxonomy" id="2986998"/>
    <lineage>
        <taxon>Bacteria</taxon>
        <taxon>Pseudomonadati</taxon>
        <taxon>Bacteroidota</taxon>
        <taxon>Bacteroidia</taxon>
        <taxon>Marinilabiliales</taxon>
        <taxon>Prolixibacteraceae</taxon>
        <taxon>Gaoshiqia</taxon>
    </lineage>
</organism>
<protein>
    <submittedName>
        <fullName evidence="2">DUF2264 domain-containing protein</fullName>
    </submittedName>
</protein>
<gene>
    <name evidence="2" type="ORF">N2K84_11175</name>
</gene>
<evidence type="ECO:0000259" key="1">
    <source>
        <dbReference type="Pfam" id="PF10022"/>
    </source>
</evidence>
<dbReference type="InterPro" id="IPR049349">
    <property type="entry name" value="DUF2264_N"/>
</dbReference>
<dbReference type="EMBL" id="JAPAAF010000014">
    <property type="protein sequence ID" value="MCW0483295.1"/>
    <property type="molecule type" value="Genomic_DNA"/>
</dbReference>
<comment type="caution">
    <text evidence="2">The sequence shown here is derived from an EMBL/GenBank/DDBJ whole genome shotgun (WGS) entry which is preliminary data.</text>
</comment>
<dbReference type="PANTHER" id="PTHR35339:SF3">
    <property type="entry name" value="DUF2264 DOMAIN-CONTAINING PROTEIN"/>
    <property type="match status" value="1"/>
</dbReference>
<accession>A0AA41YBW1</accession>
<keyword evidence="3" id="KW-1185">Reference proteome</keyword>